<dbReference type="Pfam" id="PF03771">
    <property type="entry name" value="SPDY"/>
    <property type="match status" value="1"/>
</dbReference>
<dbReference type="OrthoDB" id="4262115at2"/>
<sequence length="269" mass="28767">MPHDHAPAADGEILLSPRYLAASYPEEHHALLAAFADEAAWSASLGESSFSVTSPCERLTIRHDRTTEGNGPHLVITARTDKDAPERWRADVAGLVPVEFVASLINTVATGLKADPDHAIYGIGTEPDLIELHVDPSHWDYIEDLGLTGFQSHDGHAAVLGRPPGSLGPPLQDDEAIIWHIGAYPDDLGPLWAVSFTEKTPPFVVNVVLAQTLSTAPIHRPTTSVLPEALAPLVSARWTPPAPRHPTAQPRPAHGLPGGPGTSRSPRTH</sequence>
<dbReference type="STRING" id="67386.AQI95_35905"/>
<dbReference type="AlphaFoldDB" id="A0A101NVA5"/>
<proteinExistence type="predicted"/>
<dbReference type="InterPro" id="IPR005523">
    <property type="entry name" value="DUF317_SPDY"/>
</dbReference>
<evidence type="ECO:0000259" key="2">
    <source>
        <dbReference type="Pfam" id="PF03771"/>
    </source>
</evidence>
<dbReference type="RefSeq" id="WP_067134125.1">
    <property type="nucleotide sequence ID" value="NZ_KQ948225.1"/>
</dbReference>
<keyword evidence="4" id="KW-1185">Reference proteome</keyword>
<feature type="domain" description="DUF317" evidence="2">
    <location>
        <begin position="152"/>
        <end position="217"/>
    </location>
</feature>
<evidence type="ECO:0000313" key="4">
    <source>
        <dbReference type="Proteomes" id="UP000053127"/>
    </source>
</evidence>
<accession>A0A101NVA5</accession>
<reference evidence="3 4" key="1">
    <citation type="submission" date="2015-10" db="EMBL/GenBank/DDBJ databases">
        <title>Draft genome sequence of Streptomyces yokosukanensis DSM 40224, type strain for the species Streptomyces yokosukanensis.</title>
        <authorList>
            <person name="Ruckert C."/>
            <person name="Winkler A."/>
            <person name="Kalinowski J."/>
            <person name="Kampfer P."/>
            <person name="Glaeser S."/>
        </authorList>
    </citation>
    <scope>NUCLEOTIDE SEQUENCE [LARGE SCALE GENOMIC DNA]</scope>
    <source>
        <strain evidence="3 4">DSM 40224</strain>
    </source>
</reference>
<evidence type="ECO:0000313" key="3">
    <source>
        <dbReference type="EMBL" id="KUM99904.1"/>
    </source>
</evidence>
<protein>
    <recommendedName>
        <fullName evidence="2">DUF317 domain-containing protein</fullName>
    </recommendedName>
</protein>
<feature type="region of interest" description="Disordered" evidence="1">
    <location>
        <begin position="237"/>
        <end position="269"/>
    </location>
</feature>
<dbReference type="EMBL" id="LMWN01000059">
    <property type="protein sequence ID" value="KUM99904.1"/>
    <property type="molecule type" value="Genomic_DNA"/>
</dbReference>
<dbReference type="Proteomes" id="UP000053127">
    <property type="component" value="Unassembled WGS sequence"/>
</dbReference>
<organism evidence="3 4">
    <name type="scientific">Streptomyces yokosukanensis</name>
    <dbReference type="NCBI Taxonomy" id="67386"/>
    <lineage>
        <taxon>Bacteria</taxon>
        <taxon>Bacillati</taxon>
        <taxon>Actinomycetota</taxon>
        <taxon>Actinomycetes</taxon>
        <taxon>Kitasatosporales</taxon>
        <taxon>Streptomycetaceae</taxon>
        <taxon>Streptomyces</taxon>
    </lineage>
</organism>
<evidence type="ECO:0000256" key="1">
    <source>
        <dbReference type="SAM" id="MobiDB-lite"/>
    </source>
</evidence>
<gene>
    <name evidence="3" type="ORF">AQI95_35905</name>
</gene>
<comment type="caution">
    <text evidence="3">The sequence shown here is derived from an EMBL/GenBank/DDBJ whole genome shotgun (WGS) entry which is preliminary data.</text>
</comment>
<name>A0A101NVA5_9ACTN</name>